<evidence type="ECO:0000259" key="4">
    <source>
        <dbReference type="Pfam" id="PF00155"/>
    </source>
</evidence>
<evidence type="ECO:0000313" key="6">
    <source>
        <dbReference type="Proteomes" id="UP001221413"/>
    </source>
</evidence>
<dbReference type="EMBL" id="JAQGDS010000006">
    <property type="protein sequence ID" value="KAJ6259720.1"/>
    <property type="molecule type" value="Genomic_DNA"/>
</dbReference>
<dbReference type="PANTHER" id="PTHR13693">
    <property type="entry name" value="CLASS II AMINOTRANSFERASE/8-AMINO-7-OXONONANOATE SYNTHASE"/>
    <property type="match status" value="1"/>
</dbReference>
<dbReference type="GO" id="GO:0008710">
    <property type="term" value="F:8-amino-7-oxononanoate synthase activity"/>
    <property type="evidence" value="ECO:0007669"/>
    <property type="project" value="TreeGrafter"/>
</dbReference>
<dbReference type="AlphaFoldDB" id="A0AAD6NIR6"/>
<dbReference type="GO" id="GO:0030170">
    <property type="term" value="F:pyridoxal phosphate binding"/>
    <property type="evidence" value="ECO:0007669"/>
    <property type="project" value="InterPro"/>
</dbReference>
<organism evidence="5 6">
    <name type="scientific">Drechslerella dactyloides</name>
    <name type="common">Nematode-trapping fungus</name>
    <name type="synonym">Arthrobotrys dactyloides</name>
    <dbReference type="NCBI Taxonomy" id="74499"/>
    <lineage>
        <taxon>Eukaryota</taxon>
        <taxon>Fungi</taxon>
        <taxon>Dikarya</taxon>
        <taxon>Ascomycota</taxon>
        <taxon>Pezizomycotina</taxon>
        <taxon>Orbiliomycetes</taxon>
        <taxon>Orbiliales</taxon>
        <taxon>Orbiliaceae</taxon>
        <taxon>Drechslerella</taxon>
    </lineage>
</organism>
<protein>
    <recommendedName>
        <fullName evidence="4">Aminotransferase class I/classII large domain-containing protein</fullName>
    </recommendedName>
</protein>
<evidence type="ECO:0000256" key="2">
    <source>
        <dbReference type="ARBA" id="ARBA00022679"/>
    </source>
</evidence>
<keyword evidence="2" id="KW-0808">Transferase</keyword>
<dbReference type="Gene3D" id="3.90.1150.10">
    <property type="entry name" value="Aspartate Aminotransferase, domain 1"/>
    <property type="match status" value="1"/>
</dbReference>
<dbReference type="InterPro" id="IPR015421">
    <property type="entry name" value="PyrdxlP-dep_Trfase_major"/>
</dbReference>
<proteinExistence type="predicted"/>
<dbReference type="Gene3D" id="3.40.640.10">
    <property type="entry name" value="Type I PLP-dependent aspartate aminotransferase-like (Major domain)"/>
    <property type="match status" value="1"/>
</dbReference>
<dbReference type="InterPro" id="IPR050087">
    <property type="entry name" value="AON_synthase_class-II"/>
</dbReference>
<dbReference type="InterPro" id="IPR015424">
    <property type="entry name" value="PyrdxlP-dep_Trfase"/>
</dbReference>
<dbReference type="SUPFAM" id="SSF53383">
    <property type="entry name" value="PLP-dependent transferases"/>
    <property type="match status" value="1"/>
</dbReference>
<name>A0AAD6NIR6_DREDA</name>
<dbReference type="PANTHER" id="PTHR13693:SF100">
    <property type="entry name" value="8-AMINO-7-OXONONANOATE SYNTHASE"/>
    <property type="match status" value="1"/>
</dbReference>
<keyword evidence="3" id="KW-0663">Pyridoxal phosphate</keyword>
<reference evidence="5" key="1">
    <citation type="submission" date="2023-01" db="EMBL/GenBank/DDBJ databases">
        <title>The chitinases involved in constricting ring structure development in the nematode-trapping fungus Drechslerella dactyloides.</title>
        <authorList>
            <person name="Wang R."/>
            <person name="Zhang L."/>
            <person name="Tang P."/>
            <person name="Li S."/>
            <person name="Liang L."/>
        </authorList>
    </citation>
    <scope>NUCLEOTIDE SEQUENCE</scope>
    <source>
        <strain evidence="5">YMF1.00031</strain>
    </source>
</reference>
<keyword evidence="6" id="KW-1185">Reference proteome</keyword>
<dbReference type="Pfam" id="PF00155">
    <property type="entry name" value="Aminotran_1_2"/>
    <property type="match status" value="1"/>
</dbReference>
<evidence type="ECO:0000313" key="5">
    <source>
        <dbReference type="EMBL" id="KAJ6259720.1"/>
    </source>
</evidence>
<comment type="caution">
    <text evidence="5">The sequence shown here is derived from an EMBL/GenBank/DDBJ whole genome shotgun (WGS) entry which is preliminary data.</text>
</comment>
<comment type="cofactor">
    <cofactor evidence="1">
        <name>pyridoxal 5'-phosphate</name>
        <dbReference type="ChEBI" id="CHEBI:597326"/>
    </cofactor>
</comment>
<gene>
    <name evidence="5" type="ORF">Dda_5358</name>
</gene>
<dbReference type="InterPro" id="IPR004839">
    <property type="entry name" value="Aminotransferase_I/II_large"/>
</dbReference>
<evidence type="ECO:0000256" key="1">
    <source>
        <dbReference type="ARBA" id="ARBA00001933"/>
    </source>
</evidence>
<feature type="domain" description="Aminotransferase class I/classII large" evidence="4">
    <location>
        <begin position="37"/>
        <end position="372"/>
    </location>
</feature>
<evidence type="ECO:0000256" key="3">
    <source>
        <dbReference type="ARBA" id="ARBA00022898"/>
    </source>
</evidence>
<accession>A0AAD6NIR6</accession>
<sequence>MEALNERISNYYSTRTKAQNGAIQDYLHLPSTAKHSICLCDNDYLRVANNEDVVRSQVNDLLHHKSREGIPSSLFLGDKDPHISMEEDFGEWFGKPCYFAQSGYAANTGLIHALCVPGTNVYADTNLHASFYDGLAARRVKLFRHRHNDTGHLEANIRLHGPGIILVESIYSALGTTSPLEEITRIKKEQGCVLVVDESHSLGLYGTQGKGYIHMKDLVDSVDYVTASLSGAFCCRAGVVFGPSISYIKEISYPNIFSSALTRNDIVRIRAMWEVVRAAESRRQNLFETSRLLRRTLGKVAELVPIADDDSPIVCIRCTDEEEMAGLHRYLSSKGMLVAPLFWPATPRDYPIIRLMVGANIPVDDVHKVANAVSDFYAKPSVPLDLNINHGPIQARL</sequence>
<dbReference type="GO" id="GO:0009102">
    <property type="term" value="P:biotin biosynthetic process"/>
    <property type="evidence" value="ECO:0007669"/>
    <property type="project" value="TreeGrafter"/>
</dbReference>
<dbReference type="Proteomes" id="UP001221413">
    <property type="component" value="Unassembled WGS sequence"/>
</dbReference>
<dbReference type="InterPro" id="IPR015422">
    <property type="entry name" value="PyrdxlP-dep_Trfase_small"/>
</dbReference>